<proteinExistence type="predicted"/>
<accession>A0ABT5FBN6</accession>
<dbReference type="EMBL" id="JAQOMS010000002">
    <property type="protein sequence ID" value="MDC2888955.1"/>
    <property type="molecule type" value="Genomic_DNA"/>
</dbReference>
<keyword evidence="3" id="KW-1185">Reference proteome</keyword>
<protein>
    <submittedName>
        <fullName evidence="2">Uncharacterized protein</fullName>
    </submittedName>
</protein>
<sequence>MRLILLCLLLCLSLPLLAAKTFITKAEIDVFDLPNGVIIESWPDRTLFTSSEQDEEWIEVTGHFPEGEWQPLEPHLYVSIKAALEERTVVSHSAPPMIIHKALKSRNTKAKAYKLLESTLWYPDQQSALSAALKQKNKTELEPDSATDADFEDSVNNYKSSTQTGGEILLADSVFTTNEEDHHTIRITGHFPDGAWQPVSEPMWLAKPVKVQNRTRPKMYERDANAKRVAVIDKTSFNVSVFEIIDGQSTKLVTAPVALGYDRCLSAAKGGKCYYTPEGQFEIEFKLFDPDGINWCVPKKWKASLGKNWQKANVVGAASWVTMPCTLATHCFYTGHLTLVR</sequence>
<reference evidence="2 3" key="1">
    <citation type="submission" date="2023-01" db="EMBL/GenBank/DDBJ databases">
        <title>Psychrosphaera sp. nov., isolated from marine algae.</title>
        <authorList>
            <person name="Bayburt H."/>
            <person name="Choi B.J."/>
            <person name="Kim J.M."/>
            <person name="Choi D.G."/>
            <person name="Jeon C.O."/>
        </authorList>
    </citation>
    <scope>NUCLEOTIDE SEQUENCE [LARGE SCALE GENOMIC DNA]</scope>
    <source>
        <strain evidence="2 3">G1-22</strain>
    </source>
</reference>
<gene>
    <name evidence="2" type="ORF">PN838_09430</name>
</gene>
<name>A0ABT5FBN6_9GAMM</name>
<feature type="signal peptide" evidence="1">
    <location>
        <begin position="1"/>
        <end position="18"/>
    </location>
</feature>
<evidence type="ECO:0000313" key="2">
    <source>
        <dbReference type="EMBL" id="MDC2888955.1"/>
    </source>
</evidence>
<organism evidence="2 3">
    <name type="scientific">Psychrosphaera algicola</name>
    <dbReference type="NCBI Taxonomy" id="3023714"/>
    <lineage>
        <taxon>Bacteria</taxon>
        <taxon>Pseudomonadati</taxon>
        <taxon>Pseudomonadota</taxon>
        <taxon>Gammaproteobacteria</taxon>
        <taxon>Alteromonadales</taxon>
        <taxon>Pseudoalteromonadaceae</taxon>
        <taxon>Psychrosphaera</taxon>
    </lineage>
</organism>
<evidence type="ECO:0000256" key="1">
    <source>
        <dbReference type="SAM" id="SignalP"/>
    </source>
</evidence>
<dbReference type="RefSeq" id="WP_272180500.1">
    <property type="nucleotide sequence ID" value="NZ_JAQOMS010000002.1"/>
</dbReference>
<feature type="chain" id="PRO_5045917802" evidence="1">
    <location>
        <begin position="19"/>
        <end position="341"/>
    </location>
</feature>
<keyword evidence="1" id="KW-0732">Signal</keyword>
<evidence type="ECO:0000313" key="3">
    <source>
        <dbReference type="Proteomes" id="UP001528411"/>
    </source>
</evidence>
<comment type="caution">
    <text evidence="2">The sequence shown here is derived from an EMBL/GenBank/DDBJ whole genome shotgun (WGS) entry which is preliminary data.</text>
</comment>
<dbReference type="Proteomes" id="UP001528411">
    <property type="component" value="Unassembled WGS sequence"/>
</dbReference>